<reference evidence="1" key="2">
    <citation type="submission" date="2018-04" db="EMBL/GenBank/DDBJ databases">
        <title>OnivRS2 (Oryza nivara Reference Sequence Version 2).</title>
        <authorList>
            <person name="Zhang J."/>
            <person name="Kudrna D."/>
            <person name="Lee S."/>
            <person name="Talag J."/>
            <person name="Rajasekar S."/>
            <person name="Welchert J."/>
            <person name="Hsing Y.-I."/>
            <person name="Wing R.A."/>
        </authorList>
    </citation>
    <scope>NUCLEOTIDE SEQUENCE [LARGE SCALE GENOMIC DNA]</scope>
    <source>
        <strain evidence="1">SL10</strain>
    </source>
</reference>
<evidence type="ECO:0000313" key="1">
    <source>
        <dbReference type="EnsemblPlants" id="ONIVA09G13250.1"/>
    </source>
</evidence>
<dbReference type="EnsemblPlants" id="ONIVA09G13250.1">
    <property type="protein sequence ID" value="ONIVA09G13250.1"/>
    <property type="gene ID" value="ONIVA09G13250"/>
</dbReference>
<dbReference type="HOGENOM" id="CLU_2926667_0_0_1"/>
<organism evidence="1">
    <name type="scientific">Oryza nivara</name>
    <name type="common">Indian wild rice</name>
    <name type="synonym">Oryza sativa f. spontanea</name>
    <dbReference type="NCBI Taxonomy" id="4536"/>
    <lineage>
        <taxon>Eukaryota</taxon>
        <taxon>Viridiplantae</taxon>
        <taxon>Streptophyta</taxon>
        <taxon>Embryophyta</taxon>
        <taxon>Tracheophyta</taxon>
        <taxon>Spermatophyta</taxon>
        <taxon>Magnoliopsida</taxon>
        <taxon>Liliopsida</taxon>
        <taxon>Poales</taxon>
        <taxon>Poaceae</taxon>
        <taxon>BOP clade</taxon>
        <taxon>Oryzoideae</taxon>
        <taxon>Oryzeae</taxon>
        <taxon>Oryzinae</taxon>
        <taxon>Oryza</taxon>
    </lineage>
</organism>
<dbReference type="Proteomes" id="UP000006591">
    <property type="component" value="Chromosome 9"/>
</dbReference>
<reference evidence="1" key="1">
    <citation type="submission" date="2015-04" db="UniProtKB">
        <authorList>
            <consortium name="EnsemblPlants"/>
        </authorList>
    </citation>
    <scope>IDENTIFICATION</scope>
    <source>
        <strain evidence="1">SL10</strain>
    </source>
</reference>
<name>A0A0E0IKS9_ORYNI</name>
<proteinExistence type="predicted"/>
<keyword evidence="2" id="KW-1185">Reference proteome</keyword>
<evidence type="ECO:0000313" key="2">
    <source>
        <dbReference type="Proteomes" id="UP000006591"/>
    </source>
</evidence>
<protein>
    <submittedName>
        <fullName evidence="1">Uncharacterized protein</fullName>
    </submittedName>
</protein>
<sequence>MRSPDRAPLLLPLLFSQPLQPGGTNSLISHLDSTTGTQPVTGILAARRFSPPSHPWRNHLH</sequence>
<dbReference type="AlphaFoldDB" id="A0A0E0IKS9"/>
<dbReference type="Gramene" id="ONIVA09G13250.1">
    <property type="protein sequence ID" value="ONIVA09G13250.1"/>
    <property type="gene ID" value="ONIVA09G13250"/>
</dbReference>
<accession>A0A0E0IKS9</accession>